<dbReference type="AlphaFoldDB" id="A0A370HE92"/>
<name>A0A370HE92_9NOCA</name>
<dbReference type="PANTHER" id="PTHR23117:SF13">
    <property type="entry name" value="GUANYLATE KINASE"/>
    <property type="match status" value="1"/>
</dbReference>
<feature type="domain" description="Guanylate kinase-like" evidence="4">
    <location>
        <begin position="23"/>
        <end position="208"/>
    </location>
</feature>
<dbReference type="SMART" id="SM00072">
    <property type="entry name" value="GuKc"/>
    <property type="match status" value="1"/>
</dbReference>
<evidence type="ECO:0000256" key="1">
    <source>
        <dbReference type="ARBA" id="ARBA00005790"/>
    </source>
</evidence>
<evidence type="ECO:0000313" key="6">
    <source>
        <dbReference type="Proteomes" id="UP000255355"/>
    </source>
</evidence>
<comment type="similarity">
    <text evidence="1">Belongs to the guanylate kinase family.</text>
</comment>
<dbReference type="EMBL" id="QQAZ01000001">
    <property type="protein sequence ID" value="RDI55568.1"/>
    <property type="molecule type" value="Genomic_DNA"/>
</dbReference>
<dbReference type="GO" id="GO:0005829">
    <property type="term" value="C:cytosol"/>
    <property type="evidence" value="ECO:0007669"/>
    <property type="project" value="TreeGrafter"/>
</dbReference>
<evidence type="ECO:0000256" key="2">
    <source>
        <dbReference type="ARBA" id="ARBA00022679"/>
    </source>
</evidence>
<dbReference type="InterPro" id="IPR008144">
    <property type="entry name" value="Guanylate_kin-like_dom"/>
</dbReference>
<keyword evidence="6" id="KW-1185">Reference proteome</keyword>
<dbReference type="Proteomes" id="UP000255355">
    <property type="component" value="Unassembled WGS sequence"/>
</dbReference>
<protein>
    <submittedName>
        <fullName evidence="5">Guanylate kinase</fullName>
    </submittedName>
</protein>
<keyword evidence="2" id="KW-0808">Transferase</keyword>
<dbReference type="PANTHER" id="PTHR23117">
    <property type="entry name" value="GUANYLATE KINASE-RELATED"/>
    <property type="match status" value="1"/>
</dbReference>
<dbReference type="InterPro" id="IPR008145">
    <property type="entry name" value="GK/Ca_channel_bsu"/>
</dbReference>
<reference evidence="5 6" key="1">
    <citation type="submission" date="2018-07" db="EMBL/GenBank/DDBJ databases">
        <title>Genomic Encyclopedia of Type Strains, Phase IV (KMG-IV): sequencing the most valuable type-strain genomes for metagenomic binning, comparative biology and taxonomic classification.</title>
        <authorList>
            <person name="Goeker M."/>
        </authorList>
    </citation>
    <scope>NUCLEOTIDE SEQUENCE [LARGE SCALE GENOMIC DNA]</scope>
    <source>
        <strain evidence="5 6">DSM 44952</strain>
    </source>
</reference>
<dbReference type="STRING" id="1210089.GCA_001613165_07062"/>
<proteinExistence type="inferred from homology"/>
<dbReference type="Gene3D" id="3.30.63.10">
    <property type="entry name" value="Guanylate Kinase phosphate binding domain"/>
    <property type="match status" value="1"/>
</dbReference>
<dbReference type="Gene3D" id="3.40.50.300">
    <property type="entry name" value="P-loop containing nucleotide triphosphate hydrolases"/>
    <property type="match status" value="1"/>
</dbReference>
<evidence type="ECO:0000259" key="4">
    <source>
        <dbReference type="PROSITE" id="PS50052"/>
    </source>
</evidence>
<evidence type="ECO:0000256" key="3">
    <source>
        <dbReference type="ARBA" id="ARBA00022777"/>
    </source>
</evidence>
<dbReference type="SUPFAM" id="SSF52540">
    <property type="entry name" value="P-loop containing nucleoside triphosphate hydrolases"/>
    <property type="match status" value="1"/>
</dbReference>
<dbReference type="GO" id="GO:0004385">
    <property type="term" value="F:GMP kinase activity"/>
    <property type="evidence" value="ECO:0007669"/>
    <property type="project" value="TreeGrafter"/>
</dbReference>
<sequence length="252" mass="28320">MTIIPPATVAATMNTELDGRSTSVFLVLSGPGGTGKSTLITKWRKADPDIGYIKNITTRARRAPDPASGVDDDDFFEFVSRRRFREMVEGGEFAQWVNPQPGYYSGTPRQPLLDAIAAGTDLLFDYTPQLYLNLRRAFPEQVVGVFVAPPSLAALRDRLTARSSEAGDKLQLKFNMGVQDLSYVDMHDYHVTNHDLEETLTVLREILRSEKHRLARNPELLRLYETMKDGRQMLFYYDPAGRRISDIDGSGS</sequence>
<dbReference type="InterPro" id="IPR027417">
    <property type="entry name" value="P-loop_NTPase"/>
</dbReference>
<comment type="caution">
    <text evidence="5">The sequence shown here is derived from an EMBL/GenBank/DDBJ whole genome shotgun (WGS) entry which is preliminary data.</text>
</comment>
<dbReference type="Pfam" id="PF00625">
    <property type="entry name" value="Guanylate_kin"/>
    <property type="match status" value="1"/>
</dbReference>
<keyword evidence="3 5" id="KW-0418">Kinase</keyword>
<accession>A0A370HE92</accession>
<dbReference type="PROSITE" id="PS50052">
    <property type="entry name" value="GUANYLATE_KINASE_2"/>
    <property type="match status" value="1"/>
</dbReference>
<organism evidence="5 6">
    <name type="scientific">Nocardia mexicana</name>
    <dbReference type="NCBI Taxonomy" id="279262"/>
    <lineage>
        <taxon>Bacteria</taxon>
        <taxon>Bacillati</taxon>
        <taxon>Actinomycetota</taxon>
        <taxon>Actinomycetes</taxon>
        <taxon>Mycobacteriales</taxon>
        <taxon>Nocardiaceae</taxon>
        <taxon>Nocardia</taxon>
    </lineage>
</organism>
<evidence type="ECO:0000313" key="5">
    <source>
        <dbReference type="EMBL" id="RDI55568.1"/>
    </source>
</evidence>
<dbReference type="RefSeq" id="WP_211339298.1">
    <property type="nucleotide sequence ID" value="NZ_QQAZ01000001.1"/>
</dbReference>
<gene>
    <name evidence="5" type="ORF">DFR68_101401</name>
</gene>